<reference evidence="2 3" key="1">
    <citation type="submission" date="2015-04" db="EMBL/GenBank/DDBJ databases">
        <title>The draft genome sequence of Fusarium langsethiae, a T-2/HT-2 mycotoxin producer.</title>
        <authorList>
            <person name="Lysoe E."/>
            <person name="Divon H.H."/>
            <person name="Terzi V."/>
            <person name="Orru L."/>
            <person name="Lamontanara A."/>
            <person name="Kolseth A.-K."/>
            <person name="Frandsen R.J."/>
            <person name="Nielsen K."/>
            <person name="Thrane U."/>
        </authorList>
    </citation>
    <scope>NUCLEOTIDE SEQUENCE [LARGE SCALE GENOMIC DNA]</scope>
    <source>
        <strain evidence="2 3">Fl201059</strain>
    </source>
</reference>
<dbReference type="EMBL" id="JXCE01000006">
    <property type="protein sequence ID" value="KPA46170.1"/>
    <property type="molecule type" value="Genomic_DNA"/>
</dbReference>
<protein>
    <submittedName>
        <fullName evidence="2">Sugar transport protein stp1</fullName>
    </submittedName>
</protein>
<keyword evidence="3" id="KW-1185">Reference proteome</keyword>
<keyword evidence="2" id="KW-0813">Transport</keyword>
<dbReference type="AlphaFoldDB" id="A0A0M9F577"/>
<accession>A0A0M9F577</accession>
<evidence type="ECO:0000313" key="2">
    <source>
        <dbReference type="EMBL" id="KPA46170.1"/>
    </source>
</evidence>
<evidence type="ECO:0000256" key="1">
    <source>
        <dbReference type="SAM" id="MobiDB-lite"/>
    </source>
</evidence>
<proteinExistence type="predicted"/>
<feature type="compositionally biased region" description="Pro residues" evidence="1">
    <location>
        <begin position="140"/>
        <end position="150"/>
    </location>
</feature>
<dbReference type="OrthoDB" id="5084083at2759"/>
<keyword evidence="2" id="KW-0762">Sugar transport</keyword>
<name>A0A0M9F577_FUSLA</name>
<comment type="caution">
    <text evidence="2">The sequence shown here is derived from an EMBL/GenBank/DDBJ whole genome shotgun (WGS) entry which is preliminary data.</text>
</comment>
<feature type="region of interest" description="Disordered" evidence="1">
    <location>
        <begin position="22"/>
        <end position="48"/>
    </location>
</feature>
<organism evidence="2 3">
    <name type="scientific">Fusarium langsethiae</name>
    <dbReference type="NCBI Taxonomy" id="179993"/>
    <lineage>
        <taxon>Eukaryota</taxon>
        <taxon>Fungi</taxon>
        <taxon>Dikarya</taxon>
        <taxon>Ascomycota</taxon>
        <taxon>Pezizomycotina</taxon>
        <taxon>Sordariomycetes</taxon>
        <taxon>Hypocreomycetidae</taxon>
        <taxon>Hypocreales</taxon>
        <taxon>Nectriaceae</taxon>
        <taxon>Fusarium</taxon>
    </lineage>
</organism>
<gene>
    <name evidence="2" type="ORF">FLAG1_00785</name>
</gene>
<dbReference type="Proteomes" id="UP000037904">
    <property type="component" value="Unassembled WGS sequence"/>
</dbReference>
<feature type="region of interest" description="Disordered" evidence="1">
    <location>
        <begin position="135"/>
        <end position="215"/>
    </location>
</feature>
<evidence type="ECO:0000313" key="3">
    <source>
        <dbReference type="Proteomes" id="UP000037904"/>
    </source>
</evidence>
<sequence length="215" mass="23870">MSTPSFLENDSLEGWEGWDESLGLILPDTDPVMDQPSPDPPAPEAPASEELTIPELKAEIDQKVRLAAETAREARWSHFYDHIPRTELDWTLEGRYVCRAVHLRCYGSDLRDGFNYGIHLRTAAHLRHEAELAAEWVEPSPSPTQPPTPEAPASEMEQQVEVPIEEGAIDPAHSSTGYGDGEALTKPTKRPRLPLDAVIPDSEEDDPLPAPKRAR</sequence>